<dbReference type="Gene3D" id="2.120.10.30">
    <property type="entry name" value="TolB, C-terminal domain"/>
    <property type="match status" value="1"/>
</dbReference>
<dbReference type="RefSeq" id="WP_147890322.1">
    <property type="nucleotide sequence ID" value="NZ_VRTS01000001.1"/>
</dbReference>
<feature type="domain" description="Glucose/Sorbosone dehydrogenase" evidence="3">
    <location>
        <begin position="80"/>
        <end position="407"/>
    </location>
</feature>
<keyword evidence="2" id="KW-0732">Signal</keyword>
<feature type="compositionally biased region" description="Low complexity" evidence="1">
    <location>
        <begin position="35"/>
        <end position="58"/>
    </location>
</feature>
<dbReference type="Pfam" id="PF07995">
    <property type="entry name" value="GSDH"/>
    <property type="match status" value="1"/>
</dbReference>
<feature type="region of interest" description="Disordered" evidence="1">
    <location>
        <begin position="22"/>
        <end position="70"/>
    </location>
</feature>
<evidence type="ECO:0000313" key="5">
    <source>
        <dbReference type="Proteomes" id="UP000321248"/>
    </source>
</evidence>
<gene>
    <name evidence="4" type="ORF">FU658_00505</name>
</gene>
<dbReference type="EMBL" id="VRTS01000001">
    <property type="protein sequence ID" value="TXK65650.1"/>
    <property type="molecule type" value="Genomic_DNA"/>
</dbReference>
<proteinExistence type="predicted"/>
<feature type="chain" id="PRO_5022724164" evidence="2">
    <location>
        <begin position="19"/>
        <end position="414"/>
    </location>
</feature>
<dbReference type="InterPro" id="IPR011041">
    <property type="entry name" value="Quinoprot_gluc/sorb_DH_b-prop"/>
</dbReference>
<dbReference type="InterPro" id="IPR012938">
    <property type="entry name" value="Glc/Sorbosone_DH"/>
</dbReference>
<sequence>MTRLILATAIAFSLAACGGTGNEEPAAGERDAASATPETRAQAPAAQAEPATPAQAPAGETREFESEQGTVRVTTLTNALQNPWGLAFLPDGRALVTERPGRLRFMDADGTLSDPVEGVPEVMARGQGGLLDVALSPDFDSDGLVYLSYAEPGGDGAGTAVARGHLVNGELQDVEVIFQQTPKLDSGHHYGSRLVFHDGYLFVTMGDRGQRPMAQELDGHQGTVVRIHPDGSVPEDNPFVGDDEALDEIWSYGHRNIQGAAVHPGTGTLWTHEHGPRGGDEINLPTPGTNFGWPLVTHGINYSGDPIPEAVGTEMDGVQPAHYVWEVSPGVSGMAFYNHDAAPRWQGNLFVGALAQTELIRLELEGEQVRHEERLLGELGRRIRDVRVGPDGALYLLTDHGDGEVLRVELVRRD</sequence>
<name>A0A5C8KWQ8_9GAMM</name>
<dbReference type="OrthoDB" id="9770043at2"/>
<comment type="caution">
    <text evidence="4">The sequence shown here is derived from an EMBL/GenBank/DDBJ whole genome shotgun (WGS) entry which is preliminary data.</text>
</comment>
<dbReference type="InterPro" id="IPR011042">
    <property type="entry name" value="6-blade_b-propeller_TolB-like"/>
</dbReference>
<dbReference type="AlphaFoldDB" id="A0A5C8KWQ8"/>
<evidence type="ECO:0000259" key="3">
    <source>
        <dbReference type="Pfam" id="PF07995"/>
    </source>
</evidence>
<organism evidence="4 5">
    <name type="scientific">Alkalisalibacterium limincola</name>
    <dbReference type="NCBI Taxonomy" id="2699169"/>
    <lineage>
        <taxon>Bacteria</taxon>
        <taxon>Pseudomonadati</taxon>
        <taxon>Pseudomonadota</taxon>
        <taxon>Gammaproteobacteria</taxon>
        <taxon>Lysobacterales</taxon>
        <taxon>Lysobacteraceae</taxon>
        <taxon>Alkalisalibacterium</taxon>
    </lineage>
</organism>
<evidence type="ECO:0000256" key="1">
    <source>
        <dbReference type="SAM" id="MobiDB-lite"/>
    </source>
</evidence>
<keyword evidence="5" id="KW-1185">Reference proteome</keyword>
<dbReference type="Proteomes" id="UP000321248">
    <property type="component" value="Unassembled WGS sequence"/>
</dbReference>
<dbReference type="PANTHER" id="PTHR19328:SF75">
    <property type="entry name" value="ALDOSE SUGAR DEHYDROGENASE YLII"/>
    <property type="match status" value="1"/>
</dbReference>
<accession>A0A5C8KWQ8</accession>
<dbReference type="PROSITE" id="PS51257">
    <property type="entry name" value="PROKAR_LIPOPROTEIN"/>
    <property type="match status" value="1"/>
</dbReference>
<protein>
    <submittedName>
        <fullName evidence="4">PQQ-dependent sugar dehydrogenase</fullName>
    </submittedName>
</protein>
<evidence type="ECO:0000256" key="2">
    <source>
        <dbReference type="SAM" id="SignalP"/>
    </source>
</evidence>
<feature type="signal peptide" evidence="2">
    <location>
        <begin position="1"/>
        <end position="18"/>
    </location>
</feature>
<dbReference type="PANTHER" id="PTHR19328">
    <property type="entry name" value="HEDGEHOG-INTERACTING PROTEIN"/>
    <property type="match status" value="1"/>
</dbReference>
<evidence type="ECO:0000313" key="4">
    <source>
        <dbReference type="EMBL" id="TXK65650.1"/>
    </source>
</evidence>
<dbReference type="SUPFAM" id="SSF50952">
    <property type="entry name" value="Soluble quinoprotein glucose dehydrogenase"/>
    <property type="match status" value="1"/>
</dbReference>
<reference evidence="4 5" key="1">
    <citation type="submission" date="2019-08" db="EMBL/GenBank/DDBJ databases">
        <authorList>
            <person name="Karlyshev A.V."/>
        </authorList>
    </citation>
    <scope>NUCLEOTIDE SEQUENCE [LARGE SCALE GENOMIC DNA]</scope>
    <source>
        <strain evidence="4 5">Alg18-2.2</strain>
    </source>
</reference>